<reference evidence="11 12" key="1">
    <citation type="journal article" date="2020" name="Appl. Microbiol. Biotechnol.">
        <title>Targeted gene deletion in Brettanomyces bruxellensis with an expression-free CRISPR-Cas9 system.</title>
        <authorList>
            <person name="Varela C."/>
            <person name="Bartel C."/>
            <person name="Onetto C."/>
            <person name="Borneman A."/>
        </authorList>
    </citation>
    <scope>NUCLEOTIDE SEQUENCE [LARGE SCALE GENOMIC DNA]</scope>
    <source>
        <strain evidence="11 12">AWRI1613</strain>
    </source>
</reference>
<evidence type="ECO:0000256" key="5">
    <source>
        <dbReference type="ARBA" id="ARBA00031395"/>
    </source>
</evidence>
<comment type="similarity">
    <text evidence="1 8">Belongs to the GcvT family.</text>
</comment>
<name>A0A8H6EWC1_DEKBR</name>
<dbReference type="InterPro" id="IPR029043">
    <property type="entry name" value="GcvT/YgfZ_C"/>
</dbReference>
<proteinExistence type="inferred from homology"/>
<dbReference type="PANTHER" id="PTHR43757">
    <property type="entry name" value="AMINOMETHYLTRANSFERASE"/>
    <property type="match status" value="1"/>
</dbReference>
<keyword evidence="4 8" id="KW-0808">Transferase</keyword>
<evidence type="ECO:0000256" key="3">
    <source>
        <dbReference type="ARBA" id="ARBA00022576"/>
    </source>
</evidence>
<comment type="caution">
    <text evidence="11">The sequence shown here is derived from an EMBL/GenBank/DDBJ whole genome shotgun (WGS) entry which is preliminary data.</text>
</comment>
<dbReference type="EC" id="2.1.2.10" evidence="2 8"/>
<dbReference type="GO" id="GO:0005739">
    <property type="term" value="C:mitochondrion"/>
    <property type="evidence" value="ECO:0007669"/>
    <property type="project" value="UniProtKB-SubCell"/>
</dbReference>
<dbReference type="GO" id="GO:0005960">
    <property type="term" value="C:glycine cleavage complex"/>
    <property type="evidence" value="ECO:0007669"/>
    <property type="project" value="InterPro"/>
</dbReference>
<keyword evidence="3 8" id="KW-0032">Aminotransferase</keyword>
<accession>A0A8H6EWC1</accession>
<dbReference type="SUPFAM" id="SSF103025">
    <property type="entry name" value="Folate-binding domain"/>
    <property type="match status" value="1"/>
</dbReference>
<dbReference type="PANTHER" id="PTHR43757:SF2">
    <property type="entry name" value="AMINOMETHYLTRANSFERASE, MITOCHONDRIAL"/>
    <property type="match status" value="1"/>
</dbReference>
<dbReference type="Pfam" id="PF01571">
    <property type="entry name" value="GCV_T"/>
    <property type="match status" value="1"/>
</dbReference>
<protein>
    <recommendedName>
        <fullName evidence="2 8">Aminomethyltransferase</fullName>
        <ecNumber evidence="2 8">2.1.2.10</ecNumber>
    </recommendedName>
    <alternativeName>
        <fullName evidence="5 8">Glycine cleavage system T protein</fullName>
    </alternativeName>
</protein>
<evidence type="ECO:0000313" key="12">
    <source>
        <dbReference type="Proteomes" id="UP000568158"/>
    </source>
</evidence>
<comment type="subcellular location">
    <subcellularLocation>
        <location evidence="8">Mitochondrion</location>
    </subcellularLocation>
</comment>
<dbReference type="NCBIfam" id="TIGR00528">
    <property type="entry name" value="gcvT"/>
    <property type="match status" value="1"/>
</dbReference>
<evidence type="ECO:0000256" key="7">
    <source>
        <dbReference type="PIRSR" id="PIRSR006487-1"/>
    </source>
</evidence>
<dbReference type="PIRSF" id="PIRSF006487">
    <property type="entry name" value="GcvT"/>
    <property type="match status" value="1"/>
</dbReference>
<dbReference type="GO" id="GO:0004047">
    <property type="term" value="F:aminomethyltransferase activity"/>
    <property type="evidence" value="ECO:0007669"/>
    <property type="project" value="UniProtKB-EC"/>
</dbReference>
<dbReference type="AlphaFoldDB" id="A0A8H6EWC1"/>
<evidence type="ECO:0000256" key="4">
    <source>
        <dbReference type="ARBA" id="ARBA00022679"/>
    </source>
</evidence>
<dbReference type="InterPro" id="IPR006223">
    <property type="entry name" value="GcvT"/>
</dbReference>
<dbReference type="NCBIfam" id="NF001567">
    <property type="entry name" value="PRK00389.1"/>
    <property type="match status" value="1"/>
</dbReference>
<dbReference type="Gene3D" id="3.30.70.1400">
    <property type="entry name" value="Aminomethyltransferase beta-barrel domains"/>
    <property type="match status" value="1"/>
</dbReference>
<feature type="binding site" evidence="7">
    <location>
        <position position="228"/>
    </location>
    <ligand>
        <name>substrate</name>
    </ligand>
</feature>
<dbReference type="InterPro" id="IPR028896">
    <property type="entry name" value="GcvT/YgfZ/DmdA"/>
</dbReference>
<evidence type="ECO:0000256" key="6">
    <source>
        <dbReference type="ARBA" id="ARBA00047665"/>
    </source>
</evidence>
<keyword evidence="8" id="KW-0496">Mitochondrion</keyword>
<dbReference type="FunFam" id="3.30.70.1400:FF:000001">
    <property type="entry name" value="Aminomethyltransferase"/>
    <property type="match status" value="1"/>
</dbReference>
<dbReference type="InterPro" id="IPR006222">
    <property type="entry name" value="GCVT_N"/>
</dbReference>
<feature type="domain" description="Aminomethyltransferase C-terminal" evidence="10">
    <location>
        <begin position="319"/>
        <end position="397"/>
    </location>
</feature>
<dbReference type="Pfam" id="PF08669">
    <property type="entry name" value="GCV_T_C"/>
    <property type="match status" value="1"/>
</dbReference>
<comment type="function">
    <text evidence="8">The glycine cleavage system catalyzes the degradation of glycine.</text>
</comment>
<evidence type="ECO:0000259" key="9">
    <source>
        <dbReference type="Pfam" id="PF01571"/>
    </source>
</evidence>
<organism evidence="11 12">
    <name type="scientific">Dekkera bruxellensis</name>
    <name type="common">Brettanomyces custersii</name>
    <dbReference type="NCBI Taxonomy" id="5007"/>
    <lineage>
        <taxon>Eukaryota</taxon>
        <taxon>Fungi</taxon>
        <taxon>Dikarya</taxon>
        <taxon>Ascomycota</taxon>
        <taxon>Saccharomycotina</taxon>
        <taxon>Pichiomycetes</taxon>
        <taxon>Pichiales</taxon>
        <taxon>Pichiaceae</taxon>
        <taxon>Brettanomyces</taxon>
    </lineage>
</organism>
<dbReference type="Gene3D" id="2.40.30.110">
    <property type="entry name" value="Aminomethyltransferase beta-barrel domains"/>
    <property type="match status" value="1"/>
</dbReference>
<dbReference type="InterPro" id="IPR027266">
    <property type="entry name" value="TrmE/GcvT-like"/>
</dbReference>
<dbReference type="GO" id="GO:0008483">
    <property type="term" value="F:transaminase activity"/>
    <property type="evidence" value="ECO:0007669"/>
    <property type="project" value="UniProtKB-KW"/>
</dbReference>
<evidence type="ECO:0000259" key="10">
    <source>
        <dbReference type="Pfam" id="PF08669"/>
    </source>
</evidence>
<dbReference type="EMBL" id="JABCYN010000023">
    <property type="protein sequence ID" value="KAF6012714.1"/>
    <property type="molecule type" value="Genomic_DNA"/>
</dbReference>
<dbReference type="Proteomes" id="UP000568158">
    <property type="component" value="Unassembled WGS sequence"/>
</dbReference>
<evidence type="ECO:0000256" key="2">
    <source>
        <dbReference type="ARBA" id="ARBA00012616"/>
    </source>
</evidence>
<dbReference type="GO" id="GO:0006546">
    <property type="term" value="P:glycine catabolic process"/>
    <property type="evidence" value="ECO:0007669"/>
    <property type="project" value="InterPro"/>
</dbReference>
<comment type="catalytic activity">
    <reaction evidence="6 8">
        <text>N(6)-[(R)-S(8)-aminomethyldihydrolipoyl]-L-lysyl-[protein] + (6S)-5,6,7,8-tetrahydrofolate = N(6)-[(R)-dihydrolipoyl]-L-lysyl-[protein] + (6R)-5,10-methylene-5,6,7,8-tetrahydrofolate + NH4(+)</text>
        <dbReference type="Rhea" id="RHEA:16945"/>
        <dbReference type="Rhea" id="RHEA-COMP:10475"/>
        <dbReference type="Rhea" id="RHEA-COMP:10492"/>
        <dbReference type="ChEBI" id="CHEBI:15636"/>
        <dbReference type="ChEBI" id="CHEBI:28938"/>
        <dbReference type="ChEBI" id="CHEBI:57453"/>
        <dbReference type="ChEBI" id="CHEBI:83100"/>
        <dbReference type="ChEBI" id="CHEBI:83143"/>
        <dbReference type="EC" id="2.1.2.10"/>
    </reaction>
</comment>
<evidence type="ECO:0000256" key="8">
    <source>
        <dbReference type="RuleBase" id="RU003981"/>
    </source>
</evidence>
<dbReference type="SUPFAM" id="SSF101790">
    <property type="entry name" value="Aminomethyltransferase beta-barrel domain"/>
    <property type="match status" value="1"/>
</dbReference>
<evidence type="ECO:0000313" key="11">
    <source>
        <dbReference type="EMBL" id="KAF6012714.1"/>
    </source>
</evidence>
<dbReference type="InterPro" id="IPR013977">
    <property type="entry name" value="GcvT_C"/>
</dbReference>
<dbReference type="Gene3D" id="3.30.1360.120">
    <property type="entry name" value="Probable tRNA modification gtpase trme, domain 1"/>
    <property type="match status" value="1"/>
</dbReference>
<dbReference type="Gene3D" id="4.10.1250.10">
    <property type="entry name" value="Aminomethyltransferase fragment"/>
    <property type="match status" value="1"/>
</dbReference>
<comment type="subunit">
    <text evidence="8">The glycine cleavage system is composed of four proteins: P, T, L and H.</text>
</comment>
<feature type="domain" description="GCVT N-terminal" evidence="9">
    <location>
        <begin position="31"/>
        <end position="291"/>
    </location>
</feature>
<sequence>MFGASTIARIVSNGSLRFYSTASPKILRTPLYNSHVKLGGKMVPFAGYSMPVIYSGQSHIESHKWTRTHCGVFDVSHMLQHRIVGAKAADFLQTLCPTDFKALNKFQFHLSVILNHEGGIVDDCIVTKHADDSFYMVTNAACRAKDVGFITSELEKYDGKSDVKHETFEGVLLAIQGPEARNVMAKYTRSNLNDLYFGNTRFIDLKGFGTDEKFHIARSGYTGEDGFEISIPNTKVGVDFFNALMEEPEVKPIGLGARDSLRLEAGMCLYGSELTDATTPVDGSLLWLVSKSRRTPDATFNGAAKILSQIAHPKTVKAKRVGLQSSGPSPRHGNKIFSVAEPSKQIGEVTSGSFAPSLGHNVAQAYIQKPYHKKDTEVLIQIRGKLRSAKVTKMPFVEDHYYREG</sequence>
<evidence type="ECO:0000256" key="1">
    <source>
        <dbReference type="ARBA" id="ARBA00008609"/>
    </source>
</evidence>
<gene>
    <name evidence="11" type="ORF">HII12_002236</name>
</gene>
<keyword evidence="8" id="KW-0809">Transit peptide</keyword>